<organism evidence="2 3">
    <name type="scientific">Fuscovulum blasticum DSM 2131</name>
    <dbReference type="NCBI Taxonomy" id="1188250"/>
    <lineage>
        <taxon>Bacteria</taxon>
        <taxon>Pseudomonadati</taxon>
        <taxon>Pseudomonadota</taxon>
        <taxon>Alphaproteobacteria</taxon>
        <taxon>Rhodobacterales</taxon>
        <taxon>Paracoccaceae</taxon>
        <taxon>Pseudogemmobacter</taxon>
    </lineage>
</organism>
<dbReference type="InterPro" id="IPR052922">
    <property type="entry name" value="Cytidylate_Kinase-2"/>
</dbReference>
<evidence type="ECO:0000313" key="2">
    <source>
        <dbReference type="EMBL" id="PTE12910.1"/>
    </source>
</evidence>
<dbReference type="InterPro" id="IPR027417">
    <property type="entry name" value="P-loop_NTPase"/>
</dbReference>
<reference evidence="2 3" key="1">
    <citation type="submission" date="2018-03" db="EMBL/GenBank/DDBJ databases">
        <title>Rhodobacter blasticus.</title>
        <authorList>
            <person name="Meyer T.E."/>
            <person name="Miller S."/>
            <person name="Lodha T."/>
            <person name="Gandham S."/>
            <person name="Chintalapati S."/>
            <person name="Chintalapati V.R."/>
        </authorList>
    </citation>
    <scope>NUCLEOTIDE SEQUENCE [LARGE SCALE GENOMIC DNA]</scope>
    <source>
        <strain evidence="2 3">DSM 2131</strain>
    </source>
</reference>
<dbReference type="Proteomes" id="UP000241362">
    <property type="component" value="Unassembled WGS sequence"/>
</dbReference>
<dbReference type="GO" id="GO:0016887">
    <property type="term" value="F:ATP hydrolysis activity"/>
    <property type="evidence" value="ECO:0007669"/>
    <property type="project" value="InterPro"/>
</dbReference>
<accession>A0A2T4J4T4</accession>
<dbReference type="GO" id="GO:0005524">
    <property type="term" value="F:ATP binding"/>
    <property type="evidence" value="ECO:0007669"/>
    <property type="project" value="InterPro"/>
</dbReference>
<dbReference type="EMBL" id="PZKE01000024">
    <property type="protein sequence ID" value="PTE12910.1"/>
    <property type="molecule type" value="Genomic_DNA"/>
</dbReference>
<protein>
    <submittedName>
        <fullName evidence="2">AAA family ATPase</fullName>
    </submittedName>
</protein>
<evidence type="ECO:0000313" key="3">
    <source>
        <dbReference type="Proteomes" id="UP000241362"/>
    </source>
</evidence>
<feature type="domain" description="ATPase AAA-type core" evidence="1">
    <location>
        <begin position="2"/>
        <end position="39"/>
    </location>
</feature>
<sequence length="167" mass="19358">MIVGQPGSGKSTLARALGQSTGLPVMHIDHIHWMPGWVERDRAAKTRLCHEVEARETWIFEGGHSATWPNRLARADLLIWLDLPLPLRFWRVIRRTVAWHGRNRPDLPDGCPEGFHGETLAFWRFIWRTRHSARQGLQRLWDSVPPDKRRIRLTSPAAVRRFLQTGP</sequence>
<keyword evidence="3" id="KW-1185">Reference proteome</keyword>
<dbReference type="PANTHER" id="PTHR37816">
    <property type="entry name" value="YALI0E33011P"/>
    <property type="match status" value="1"/>
</dbReference>
<dbReference type="SUPFAM" id="SSF52540">
    <property type="entry name" value="P-loop containing nucleoside triphosphate hydrolases"/>
    <property type="match status" value="1"/>
</dbReference>
<proteinExistence type="predicted"/>
<dbReference type="InterPro" id="IPR003959">
    <property type="entry name" value="ATPase_AAA_core"/>
</dbReference>
<dbReference type="PANTHER" id="PTHR37816:SF2">
    <property type="entry name" value="DNA TOPOLOGY MODULATION PROTEIN FLAR-RELATED PROTEIN"/>
    <property type="match status" value="1"/>
</dbReference>
<dbReference type="AlphaFoldDB" id="A0A2T4J4T4"/>
<dbReference type="Pfam" id="PF00004">
    <property type="entry name" value="AAA"/>
    <property type="match status" value="1"/>
</dbReference>
<dbReference type="Gene3D" id="3.40.50.300">
    <property type="entry name" value="P-loop containing nucleotide triphosphate hydrolases"/>
    <property type="match status" value="1"/>
</dbReference>
<name>A0A2T4J4T4_FUSBL</name>
<comment type="caution">
    <text evidence="2">The sequence shown here is derived from an EMBL/GenBank/DDBJ whole genome shotgun (WGS) entry which is preliminary data.</text>
</comment>
<evidence type="ECO:0000259" key="1">
    <source>
        <dbReference type="Pfam" id="PF00004"/>
    </source>
</evidence>
<gene>
    <name evidence="2" type="ORF">C5F44_16205</name>
</gene>